<dbReference type="WBParaSite" id="ALUE_0000993201-mRNA-1">
    <property type="protein sequence ID" value="ALUE_0000993201-mRNA-1"/>
    <property type="gene ID" value="ALUE_0000993201"/>
</dbReference>
<organism evidence="1 2">
    <name type="scientific">Ascaris lumbricoides</name>
    <name type="common">Giant roundworm</name>
    <dbReference type="NCBI Taxonomy" id="6252"/>
    <lineage>
        <taxon>Eukaryota</taxon>
        <taxon>Metazoa</taxon>
        <taxon>Ecdysozoa</taxon>
        <taxon>Nematoda</taxon>
        <taxon>Chromadorea</taxon>
        <taxon>Rhabditida</taxon>
        <taxon>Spirurina</taxon>
        <taxon>Ascaridomorpha</taxon>
        <taxon>Ascaridoidea</taxon>
        <taxon>Ascarididae</taxon>
        <taxon>Ascaris</taxon>
    </lineage>
</organism>
<reference evidence="2" key="1">
    <citation type="submission" date="2017-02" db="UniProtKB">
        <authorList>
            <consortium name="WormBaseParasite"/>
        </authorList>
    </citation>
    <scope>IDENTIFICATION</scope>
</reference>
<keyword evidence="1" id="KW-1185">Reference proteome</keyword>
<evidence type="ECO:0000313" key="1">
    <source>
        <dbReference type="Proteomes" id="UP000036681"/>
    </source>
</evidence>
<protein>
    <submittedName>
        <fullName evidence="2">Uncharacterized protein</fullName>
    </submittedName>
</protein>
<evidence type="ECO:0000313" key="2">
    <source>
        <dbReference type="WBParaSite" id="ALUE_0000993201-mRNA-1"/>
    </source>
</evidence>
<dbReference type="AlphaFoldDB" id="A0A0M3I134"/>
<dbReference type="Proteomes" id="UP000036681">
    <property type="component" value="Unplaced"/>
</dbReference>
<accession>A0A0M3I134</accession>
<proteinExistence type="predicted"/>
<sequence length="35" mass="4007">MLRILPSMSSTRALPVIRYLCVDFLSISHHHGRQA</sequence>
<name>A0A0M3I134_ASCLU</name>